<organism evidence="1 2">
    <name type="scientific">Candidatus Methanoperedens nitratireducens</name>
    <dbReference type="NCBI Taxonomy" id="1392998"/>
    <lineage>
        <taxon>Archaea</taxon>
        <taxon>Methanobacteriati</taxon>
        <taxon>Methanobacteriota</taxon>
        <taxon>Stenosarchaea group</taxon>
        <taxon>Methanomicrobia</taxon>
        <taxon>Methanosarcinales</taxon>
        <taxon>ANME-2 cluster</taxon>
        <taxon>Candidatus Methanoperedentaceae</taxon>
        <taxon>Candidatus Methanoperedens</taxon>
    </lineage>
</organism>
<reference evidence="1 2" key="1">
    <citation type="journal article" date="2013" name="Nature">
        <title>Anaerobic oxidation of methane coupled to nitrate reduction in a novel archaeal lineage.</title>
        <authorList>
            <person name="Haroon M.F."/>
            <person name="Hu S."/>
            <person name="Shi Y."/>
            <person name="Imelfort M."/>
            <person name="Keller J."/>
            <person name="Hugenholtz P."/>
            <person name="Yuan Z."/>
            <person name="Tyson G.W."/>
        </authorList>
    </citation>
    <scope>NUCLEOTIDE SEQUENCE [LARGE SCALE GENOMIC DNA]</scope>
    <source>
        <strain evidence="1 2">ANME-2d</strain>
    </source>
</reference>
<dbReference type="Proteomes" id="UP000027153">
    <property type="component" value="Unassembled WGS sequence"/>
</dbReference>
<comment type="caution">
    <text evidence="1">The sequence shown here is derived from an EMBL/GenBank/DDBJ whole genome shotgun (WGS) entry which is preliminary data.</text>
</comment>
<name>A0A062V1Y5_9EURY</name>
<evidence type="ECO:0000313" key="2">
    <source>
        <dbReference type="Proteomes" id="UP000027153"/>
    </source>
</evidence>
<accession>A0A062V1Y5</accession>
<dbReference type="EMBL" id="JMIY01000005">
    <property type="protein sequence ID" value="KCZ71367.1"/>
    <property type="molecule type" value="Genomic_DNA"/>
</dbReference>
<dbReference type="RefSeq" id="WP_048091279.1">
    <property type="nucleotide sequence ID" value="NZ_JMIY01000005.1"/>
</dbReference>
<evidence type="ECO:0000313" key="1">
    <source>
        <dbReference type="EMBL" id="KCZ71367.1"/>
    </source>
</evidence>
<dbReference type="AlphaFoldDB" id="A0A062V1Y5"/>
<protein>
    <submittedName>
        <fullName evidence="1">Uncharacterized protein</fullName>
    </submittedName>
</protein>
<keyword evidence="2" id="KW-1185">Reference proteome</keyword>
<gene>
    <name evidence="1" type="ORF">ANME2D_02094</name>
</gene>
<proteinExistence type="predicted"/>
<sequence>MSLTYGKLMFNQETERILIYLNNRLSNVTLQEIRLKPLNNGIVHVTGDISDFKIGDRINIASEKLIVSGRIIGRDEQNNILFTSIEIAFIRG</sequence>